<dbReference type="GO" id="GO:0008444">
    <property type="term" value="F:CDP-diacylglycerol-glycerol-3-phosphate 3-phosphatidyltransferase activity"/>
    <property type="evidence" value="ECO:0007669"/>
    <property type="project" value="UniProtKB-UniRule"/>
</dbReference>
<keyword evidence="9 17" id="KW-1133">Transmembrane helix</keyword>
<keyword evidence="8 17" id="KW-0812">Transmembrane</keyword>
<comment type="catalytic activity">
    <reaction evidence="14">
        <text>a CDP-1,2-diacyl-sn-glycerol + sn-glycerol 3-phosphate = a 1,2-diacyl-sn-glycero-3-phospho-(1'-sn-glycero-3'-phosphate) + CMP + H(+)</text>
        <dbReference type="Rhea" id="RHEA:12593"/>
        <dbReference type="ChEBI" id="CHEBI:15378"/>
        <dbReference type="ChEBI" id="CHEBI:57597"/>
        <dbReference type="ChEBI" id="CHEBI:58332"/>
        <dbReference type="ChEBI" id="CHEBI:60110"/>
        <dbReference type="ChEBI" id="CHEBI:60377"/>
        <dbReference type="EC" id="2.7.8.5"/>
    </reaction>
</comment>
<dbReference type="PROSITE" id="PS00379">
    <property type="entry name" value="CDP_ALCOHOL_P_TRANSF"/>
    <property type="match status" value="1"/>
</dbReference>
<evidence type="ECO:0000256" key="5">
    <source>
        <dbReference type="ARBA" id="ARBA00014944"/>
    </source>
</evidence>
<evidence type="ECO:0000313" key="19">
    <source>
        <dbReference type="Proteomes" id="UP000823936"/>
    </source>
</evidence>
<dbReference type="InterPro" id="IPR043130">
    <property type="entry name" value="CDP-OH_PTrfase_TM_dom"/>
</dbReference>
<dbReference type="GO" id="GO:0046474">
    <property type="term" value="P:glycerophospholipid biosynthetic process"/>
    <property type="evidence" value="ECO:0007669"/>
    <property type="project" value="TreeGrafter"/>
</dbReference>
<evidence type="ECO:0000256" key="1">
    <source>
        <dbReference type="ARBA" id="ARBA00004141"/>
    </source>
</evidence>
<comment type="caution">
    <text evidence="18">The sequence shown here is derived from an EMBL/GenBank/DDBJ whole genome shotgun (WGS) entry which is preliminary data.</text>
</comment>
<evidence type="ECO:0000256" key="15">
    <source>
        <dbReference type="NCBIfam" id="TIGR00560"/>
    </source>
</evidence>
<dbReference type="Gene3D" id="1.20.120.1760">
    <property type="match status" value="1"/>
</dbReference>
<feature type="transmembrane region" description="Helical" evidence="17">
    <location>
        <begin position="165"/>
        <end position="185"/>
    </location>
</feature>
<dbReference type="InterPro" id="IPR048254">
    <property type="entry name" value="CDP_ALCOHOL_P_TRANSF_CS"/>
</dbReference>
<evidence type="ECO:0000256" key="17">
    <source>
        <dbReference type="SAM" id="Phobius"/>
    </source>
</evidence>
<dbReference type="AlphaFoldDB" id="A0A9D1TNI2"/>
<dbReference type="Pfam" id="PF01066">
    <property type="entry name" value="CDP-OH_P_transf"/>
    <property type="match status" value="1"/>
</dbReference>
<dbReference type="EMBL" id="DXHU01000016">
    <property type="protein sequence ID" value="HIV98986.1"/>
    <property type="molecule type" value="Genomic_DNA"/>
</dbReference>
<comment type="pathway">
    <text evidence="2">Phospholipid metabolism; phosphatidylglycerol biosynthesis; phosphatidylglycerol from CDP-diacylglycerol: step 1/2.</text>
</comment>
<comment type="subcellular location">
    <subcellularLocation>
        <location evidence="1">Membrane</location>
        <topology evidence="1">Multi-pass membrane protein</topology>
    </subcellularLocation>
</comment>
<proteinExistence type="inferred from homology"/>
<feature type="transmembrane region" description="Helical" evidence="17">
    <location>
        <begin position="74"/>
        <end position="92"/>
    </location>
</feature>
<dbReference type="PANTHER" id="PTHR14269">
    <property type="entry name" value="CDP-DIACYLGLYCEROL--GLYCEROL-3-PHOSPHATE 3-PHOSPHATIDYLTRANSFERASE-RELATED"/>
    <property type="match status" value="1"/>
</dbReference>
<evidence type="ECO:0000256" key="16">
    <source>
        <dbReference type="RuleBase" id="RU003750"/>
    </source>
</evidence>
<evidence type="ECO:0000256" key="13">
    <source>
        <dbReference type="ARBA" id="ARBA00023264"/>
    </source>
</evidence>
<feature type="transmembrane region" description="Helical" evidence="17">
    <location>
        <begin position="9"/>
        <end position="28"/>
    </location>
</feature>
<dbReference type="Proteomes" id="UP000823936">
    <property type="component" value="Unassembled WGS sequence"/>
</dbReference>
<feature type="transmembrane region" description="Helical" evidence="17">
    <location>
        <begin position="135"/>
        <end position="153"/>
    </location>
</feature>
<protein>
    <recommendedName>
        <fullName evidence="5 15">CDP-diacylglycerol--glycerol-3-phosphate 3-phosphatidyltransferase</fullName>
        <ecNumber evidence="4 15">2.7.8.5</ecNumber>
    </recommendedName>
</protein>
<evidence type="ECO:0000256" key="4">
    <source>
        <dbReference type="ARBA" id="ARBA00013170"/>
    </source>
</evidence>
<evidence type="ECO:0000256" key="6">
    <source>
        <dbReference type="ARBA" id="ARBA00022516"/>
    </source>
</evidence>
<dbReference type="NCBIfam" id="TIGR00560">
    <property type="entry name" value="pgsA"/>
    <property type="match status" value="1"/>
</dbReference>
<keyword evidence="13" id="KW-1208">Phospholipid metabolism</keyword>
<reference evidence="18" key="1">
    <citation type="journal article" date="2021" name="PeerJ">
        <title>Extensive microbial diversity within the chicken gut microbiome revealed by metagenomics and culture.</title>
        <authorList>
            <person name="Gilroy R."/>
            <person name="Ravi A."/>
            <person name="Getino M."/>
            <person name="Pursley I."/>
            <person name="Horton D.L."/>
            <person name="Alikhan N.F."/>
            <person name="Baker D."/>
            <person name="Gharbi K."/>
            <person name="Hall N."/>
            <person name="Watson M."/>
            <person name="Adriaenssens E.M."/>
            <person name="Foster-Nyarko E."/>
            <person name="Jarju S."/>
            <person name="Secka A."/>
            <person name="Antonio M."/>
            <person name="Oren A."/>
            <person name="Chaudhuri R.R."/>
            <person name="La Ragione R."/>
            <person name="Hildebrand F."/>
            <person name="Pallen M.J."/>
        </authorList>
    </citation>
    <scope>NUCLEOTIDE SEQUENCE</scope>
    <source>
        <strain evidence="18">Gambia11-129</strain>
    </source>
</reference>
<keyword evidence="12" id="KW-0594">Phospholipid biosynthesis</keyword>
<evidence type="ECO:0000256" key="12">
    <source>
        <dbReference type="ARBA" id="ARBA00023209"/>
    </source>
</evidence>
<keyword evidence="10" id="KW-0443">Lipid metabolism</keyword>
<evidence type="ECO:0000256" key="14">
    <source>
        <dbReference type="ARBA" id="ARBA00048586"/>
    </source>
</evidence>
<sequence>MNIPNRLTVLRLVLVPVFFIAFSLPSWFGSSVEILSAVLVLICYATAELSDLIDGKIARKYNLVTDLGKVMDPFADTLSHLTFFVCFLSRGIMPAWTFVIIMWREFAILFMRMLLIKQGGKAMPANIWGKSKTCLYAFTSIISILYIVVSAFADLSSADQVLRNILYVFFSLSALAALLSFVTYLSDVIKSKALSGMTR</sequence>
<gene>
    <name evidence="18" type="primary">pgsA</name>
    <name evidence="18" type="ORF">IAB12_04310</name>
</gene>
<keyword evidence="11 17" id="KW-0472">Membrane</keyword>
<keyword evidence="6" id="KW-0444">Lipid biosynthesis</keyword>
<evidence type="ECO:0000256" key="2">
    <source>
        <dbReference type="ARBA" id="ARBA00005042"/>
    </source>
</evidence>
<evidence type="ECO:0000256" key="10">
    <source>
        <dbReference type="ARBA" id="ARBA00023098"/>
    </source>
</evidence>
<evidence type="ECO:0000313" key="18">
    <source>
        <dbReference type="EMBL" id="HIV98986.1"/>
    </source>
</evidence>
<organism evidence="18 19">
    <name type="scientific">Candidatus Ornithospirochaeta avicola</name>
    <dbReference type="NCBI Taxonomy" id="2840896"/>
    <lineage>
        <taxon>Bacteria</taxon>
        <taxon>Pseudomonadati</taxon>
        <taxon>Spirochaetota</taxon>
        <taxon>Spirochaetia</taxon>
        <taxon>Spirochaetales</taxon>
        <taxon>Spirochaetaceae</taxon>
        <taxon>Spirochaetaceae incertae sedis</taxon>
        <taxon>Candidatus Ornithospirochaeta</taxon>
    </lineage>
</organism>
<evidence type="ECO:0000256" key="9">
    <source>
        <dbReference type="ARBA" id="ARBA00022989"/>
    </source>
</evidence>
<reference evidence="18" key="2">
    <citation type="submission" date="2021-04" db="EMBL/GenBank/DDBJ databases">
        <authorList>
            <person name="Gilroy R."/>
        </authorList>
    </citation>
    <scope>NUCLEOTIDE SEQUENCE</scope>
    <source>
        <strain evidence="18">Gambia11-129</strain>
    </source>
</reference>
<dbReference type="EC" id="2.7.8.5" evidence="4 15"/>
<dbReference type="InterPro" id="IPR000462">
    <property type="entry name" value="CDP-OH_P_trans"/>
</dbReference>
<dbReference type="InterPro" id="IPR050324">
    <property type="entry name" value="CDP-alcohol_PTase-I"/>
</dbReference>
<dbReference type="InterPro" id="IPR004570">
    <property type="entry name" value="Phosphatidylglycerol_P_synth"/>
</dbReference>
<accession>A0A9D1TNI2</accession>
<comment type="similarity">
    <text evidence="3 16">Belongs to the CDP-alcohol phosphatidyltransferase class-I family.</text>
</comment>
<dbReference type="GO" id="GO:0016020">
    <property type="term" value="C:membrane"/>
    <property type="evidence" value="ECO:0007669"/>
    <property type="project" value="UniProtKB-SubCell"/>
</dbReference>
<dbReference type="PIRSF" id="PIRSF000847">
    <property type="entry name" value="Phos_ph_gly_syn"/>
    <property type="match status" value="1"/>
</dbReference>
<evidence type="ECO:0000256" key="8">
    <source>
        <dbReference type="ARBA" id="ARBA00022692"/>
    </source>
</evidence>
<keyword evidence="7 16" id="KW-0808">Transferase</keyword>
<evidence type="ECO:0000256" key="3">
    <source>
        <dbReference type="ARBA" id="ARBA00010441"/>
    </source>
</evidence>
<evidence type="ECO:0000256" key="11">
    <source>
        <dbReference type="ARBA" id="ARBA00023136"/>
    </source>
</evidence>
<name>A0A9D1TNI2_9SPIO</name>
<evidence type="ECO:0000256" key="7">
    <source>
        <dbReference type="ARBA" id="ARBA00022679"/>
    </source>
</evidence>
<dbReference type="PANTHER" id="PTHR14269:SF62">
    <property type="entry name" value="CDP-DIACYLGLYCEROL--GLYCEROL-3-PHOSPHATE 3-PHOSPHATIDYLTRANSFERASE 1, CHLOROPLASTIC"/>
    <property type="match status" value="1"/>
</dbReference>